<proteinExistence type="inferred from homology"/>
<evidence type="ECO:0000313" key="2">
    <source>
        <dbReference type="EMBL" id="KAK2591054.1"/>
    </source>
</evidence>
<dbReference type="Pfam" id="PF04488">
    <property type="entry name" value="Gly_transf_sug"/>
    <property type="match status" value="1"/>
</dbReference>
<dbReference type="EMBL" id="JASWJB010000368">
    <property type="protein sequence ID" value="KAK2591054.1"/>
    <property type="molecule type" value="Genomic_DNA"/>
</dbReference>
<comment type="caution">
    <text evidence="2">The sequence shown here is derived from an EMBL/GenBank/DDBJ whole genome shotgun (WGS) entry which is preliminary data.</text>
</comment>
<dbReference type="SUPFAM" id="SSF53448">
    <property type="entry name" value="Nucleotide-diphospho-sugar transferases"/>
    <property type="match status" value="1"/>
</dbReference>
<sequence>MAAARHYFQPTTIYLHTNAQDGVLRQAKAGLNGLWSKLILEMPGVQVRKAVAPSHARNGQNITIVEHKSDFVRVEAVLKYGGVYMDFDAHPLRDVRVLRHAGFQGIVGRQLGGEVMSGTFMSTKGSKMMQRWAEDMHQVYDGGWTTHSNAVINRVAEKLVAEPGEALIMEREAFGPGSWTPEDCIKLYGLHDDTFNMNLTGTTQRVELGQSQTNPSWAIDWSKNYFLHAFSPSRTGTHIDGFDQITPKYVLERRSNFAIAVYPIARKMFEQRLYNIDDPY</sequence>
<dbReference type="AlphaFoldDB" id="A0AAJ0CDL0"/>
<dbReference type="InterPro" id="IPR007577">
    <property type="entry name" value="GlycoTrfase_DXD_sugar-bd_CS"/>
</dbReference>
<dbReference type="PANTHER" id="PTHR46830">
    <property type="entry name" value="TRANSFERASE, PUTATIVE-RELATED"/>
    <property type="match status" value="1"/>
</dbReference>
<protein>
    <recommendedName>
        <fullName evidence="4">Glycosyltransferase</fullName>
    </recommendedName>
</protein>
<dbReference type="Gene3D" id="3.90.550.20">
    <property type="match status" value="1"/>
</dbReference>
<dbReference type="PANTHER" id="PTHR46830:SF2">
    <property type="entry name" value="ALPHA-1,4-N-ACETYLGLUCOSAMINYLTRANSFERASE"/>
    <property type="match status" value="1"/>
</dbReference>
<gene>
    <name evidence="2" type="ORF">QQS21_011250</name>
</gene>
<accession>A0AAJ0CDL0</accession>
<dbReference type="GO" id="GO:1901135">
    <property type="term" value="P:carbohydrate derivative metabolic process"/>
    <property type="evidence" value="ECO:0007669"/>
    <property type="project" value="UniProtKB-ARBA"/>
</dbReference>
<comment type="similarity">
    <text evidence="1">Belongs to the glycosyltransferase 32 family.</text>
</comment>
<organism evidence="2 3">
    <name type="scientific">Conoideocrella luteorostrata</name>
    <dbReference type="NCBI Taxonomy" id="1105319"/>
    <lineage>
        <taxon>Eukaryota</taxon>
        <taxon>Fungi</taxon>
        <taxon>Dikarya</taxon>
        <taxon>Ascomycota</taxon>
        <taxon>Pezizomycotina</taxon>
        <taxon>Sordariomycetes</taxon>
        <taxon>Hypocreomycetidae</taxon>
        <taxon>Hypocreales</taxon>
        <taxon>Clavicipitaceae</taxon>
        <taxon>Conoideocrella</taxon>
    </lineage>
</organism>
<name>A0AAJ0CDL0_9HYPO</name>
<evidence type="ECO:0008006" key="4">
    <source>
        <dbReference type="Google" id="ProtNLM"/>
    </source>
</evidence>
<reference evidence="2" key="1">
    <citation type="submission" date="2023-06" db="EMBL/GenBank/DDBJ databases">
        <title>Conoideocrella luteorostrata (Hypocreales: Clavicipitaceae), a potential biocontrol fungus for elongate hemlock scale in United States Christmas tree production areas.</title>
        <authorList>
            <person name="Barrett H."/>
            <person name="Lovett B."/>
            <person name="Macias A.M."/>
            <person name="Stajich J.E."/>
            <person name="Kasson M.T."/>
        </authorList>
    </citation>
    <scope>NUCLEOTIDE SEQUENCE</scope>
    <source>
        <strain evidence="2">ARSEF 14590</strain>
    </source>
</reference>
<dbReference type="InterPro" id="IPR029044">
    <property type="entry name" value="Nucleotide-diphossugar_trans"/>
</dbReference>
<evidence type="ECO:0000313" key="3">
    <source>
        <dbReference type="Proteomes" id="UP001251528"/>
    </source>
</evidence>
<dbReference type="Proteomes" id="UP001251528">
    <property type="component" value="Unassembled WGS sequence"/>
</dbReference>
<keyword evidence="3" id="KW-1185">Reference proteome</keyword>
<evidence type="ECO:0000256" key="1">
    <source>
        <dbReference type="ARBA" id="ARBA00009003"/>
    </source>
</evidence>